<evidence type="ECO:0000256" key="3">
    <source>
        <dbReference type="ARBA" id="ARBA00022989"/>
    </source>
</evidence>
<sequence length="225" mass="25365">SLKHGAKQLYLMGFFYLSELHVILISIFCCLYTCILLENNLIILLILNEHHLHTPMYFFLANLSIIDLLSPSVTVPKLIRDLISEEGIISLHGCMTQLFCLITCVTTESNLLSAMAFDRYVNHFFCDLLSLFHLACSDITLSVAFLYLSAFLNGICSCFIILSSYNSFVTAIIKITSQESRRKAFLTCTSHLIVVLVYYGTTAIAYLNSINTQSQKTEQLLLSTM</sequence>
<keyword evidence="2 5" id="KW-0812">Transmembrane</keyword>
<dbReference type="Proteomes" id="UP000694892">
    <property type="component" value="Chromosome 9_10L"/>
</dbReference>
<keyword evidence="4 5" id="KW-0472">Membrane</keyword>
<dbReference type="SUPFAM" id="SSF81321">
    <property type="entry name" value="Family A G protein-coupled receptor-like"/>
    <property type="match status" value="1"/>
</dbReference>
<comment type="subcellular location">
    <subcellularLocation>
        <location evidence="1">Membrane</location>
    </subcellularLocation>
</comment>
<gene>
    <name evidence="7" type="ORF">XELAEV_18045790mg</name>
</gene>
<feature type="transmembrane region" description="Helical" evidence="5">
    <location>
        <begin position="20"/>
        <end position="45"/>
    </location>
</feature>
<evidence type="ECO:0000256" key="5">
    <source>
        <dbReference type="SAM" id="Phobius"/>
    </source>
</evidence>
<dbReference type="Gene3D" id="1.20.1070.10">
    <property type="entry name" value="Rhodopsin 7-helix transmembrane proteins"/>
    <property type="match status" value="1"/>
</dbReference>
<dbReference type="GO" id="GO:0004930">
    <property type="term" value="F:G protein-coupled receptor activity"/>
    <property type="evidence" value="ECO:0007669"/>
    <property type="project" value="InterPro"/>
</dbReference>
<proteinExistence type="predicted"/>
<dbReference type="Pfam" id="PF00001">
    <property type="entry name" value="7tm_1"/>
    <property type="match status" value="1"/>
</dbReference>
<evidence type="ECO:0000313" key="7">
    <source>
        <dbReference type="EMBL" id="OCT64693.1"/>
    </source>
</evidence>
<dbReference type="OMA" id="IVGIQTH"/>
<evidence type="ECO:0000256" key="1">
    <source>
        <dbReference type="ARBA" id="ARBA00004370"/>
    </source>
</evidence>
<evidence type="ECO:0000256" key="2">
    <source>
        <dbReference type="ARBA" id="ARBA00022692"/>
    </source>
</evidence>
<feature type="non-terminal residue" evidence="7">
    <location>
        <position position="1"/>
    </location>
</feature>
<dbReference type="AlphaFoldDB" id="A0A974C1C6"/>
<dbReference type="InterPro" id="IPR017452">
    <property type="entry name" value="GPCR_Rhodpsn_7TM"/>
</dbReference>
<dbReference type="GO" id="GO:0016020">
    <property type="term" value="C:membrane"/>
    <property type="evidence" value="ECO:0007669"/>
    <property type="project" value="UniProtKB-SubCell"/>
</dbReference>
<reference evidence="8" key="1">
    <citation type="journal article" date="2016" name="Nature">
        <title>Genome evolution in the allotetraploid frog Xenopus laevis.</title>
        <authorList>
            <person name="Session A.M."/>
            <person name="Uno Y."/>
            <person name="Kwon T."/>
            <person name="Chapman J.A."/>
            <person name="Toyoda A."/>
            <person name="Takahashi S."/>
            <person name="Fukui A."/>
            <person name="Hikosaka A."/>
            <person name="Suzuki A."/>
            <person name="Kondo M."/>
            <person name="van Heeringen S.J."/>
            <person name="Quigley I."/>
            <person name="Heinz S."/>
            <person name="Ogino H."/>
            <person name="Ochi H."/>
            <person name="Hellsten U."/>
            <person name="Lyons J.B."/>
            <person name="Simakov O."/>
            <person name="Putnam N."/>
            <person name="Stites J."/>
            <person name="Kuroki Y."/>
            <person name="Tanaka T."/>
            <person name="Michiue T."/>
            <person name="Watanabe M."/>
            <person name="Bogdanovic O."/>
            <person name="Lister R."/>
            <person name="Georgiou G."/>
            <person name="Paranjpe S.S."/>
            <person name="van Kruijsbergen I."/>
            <person name="Shu S."/>
            <person name="Carlson J."/>
            <person name="Kinoshita T."/>
            <person name="Ohta Y."/>
            <person name="Mawaribuchi S."/>
            <person name="Jenkins J."/>
            <person name="Grimwood J."/>
            <person name="Schmutz J."/>
            <person name="Mitros T."/>
            <person name="Mozaffari S.V."/>
            <person name="Suzuki Y."/>
            <person name="Haramoto Y."/>
            <person name="Yamamoto T.S."/>
            <person name="Takagi C."/>
            <person name="Heald R."/>
            <person name="Miller K."/>
            <person name="Haudenschild C."/>
            <person name="Kitzman J."/>
            <person name="Nakayama T."/>
            <person name="Izutsu Y."/>
            <person name="Robert J."/>
            <person name="Fortriede J."/>
            <person name="Burns K."/>
            <person name="Lotay V."/>
            <person name="Karimi K."/>
            <person name="Yasuoka Y."/>
            <person name="Dichmann D.S."/>
            <person name="Flajnik M.F."/>
            <person name="Houston D.W."/>
            <person name="Shendure J."/>
            <person name="DuPasquier L."/>
            <person name="Vize P.D."/>
            <person name="Zorn A.M."/>
            <person name="Ito M."/>
            <person name="Marcotte E.M."/>
            <person name="Wallingford J.B."/>
            <person name="Ito Y."/>
            <person name="Asashima M."/>
            <person name="Ueno N."/>
            <person name="Matsuda Y."/>
            <person name="Veenstra G.J."/>
            <person name="Fujiyama A."/>
            <person name="Harland R.M."/>
            <person name="Taira M."/>
            <person name="Rokhsar D.S."/>
        </authorList>
    </citation>
    <scope>NUCLEOTIDE SEQUENCE [LARGE SCALE GENOMIC DNA]</scope>
    <source>
        <strain evidence="8">J</strain>
    </source>
</reference>
<dbReference type="PROSITE" id="PS50262">
    <property type="entry name" value="G_PROTEIN_RECEP_F1_2"/>
    <property type="match status" value="1"/>
</dbReference>
<evidence type="ECO:0000256" key="4">
    <source>
        <dbReference type="ARBA" id="ARBA00023136"/>
    </source>
</evidence>
<feature type="domain" description="G-protein coupled receptors family 1 profile" evidence="6">
    <location>
        <begin position="38"/>
        <end position="121"/>
    </location>
</feature>
<dbReference type="InterPro" id="IPR000276">
    <property type="entry name" value="GPCR_Rhodpsn"/>
</dbReference>
<dbReference type="PANTHER" id="PTHR26453">
    <property type="entry name" value="OLFACTORY RECEPTOR"/>
    <property type="match status" value="1"/>
</dbReference>
<accession>A0A974C1C6</accession>
<evidence type="ECO:0000313" key="8">
    <source>
        <dbReference type="Proteomes" id="UP000694892"/>
    </source>
</evidence>
<name>A0A974C1C6_XENLA</name>
<organism evidence="7 8">
    <name type="scientific">Xenopus laevis</name>
    <name type="common">African clawed frog</name>
    <dbReference type="NCBI Taxonomy" id="8355"/>
    <lineage>
        <taxon>Eukaryota</taxon>
        <taxon>Metazoa</taxon>
        <taxon>Chordata</taxon>
        <taxon>Craniata</taxon>
        <taxon>Vertebrata</taxon>
        <taxon>Euteleostomi</taxon>
        <taxon>Amphibia</taxon>
        <taxon>Batrachia</taxon>
        <taxon>Anura</taxon>
        <taxon>Pipoidea</taxon>
        <taxon>Pipidae</taxon>
        <taxon>Xenopodinae</taxon>
        <taxon>Xenopus</taxon>
        <taxon>Xenopus</taxon>
    </lineage>
</organism>
<feature type="transmembrane region" description="Helical" evidence="5">
    <location>
        <begin position="185"/>
        <end position="207"/>
    </location>
</feature>
<keyword evidence="3 5" id="KW-1133">Transmembrane helix</keyword>
<dbReference type="EMBL" id="CM004482">
    <property type="protein sequence ID" value="OCT64693.1"/>
    <property type="molecule type" value="Genomic_DNA"/>
</dbReference>
<evidence type="ECO:0000259" key="6">
    <source>
        <dbReference type="PROSITE" id="PS50262"/>
    </source>
</evidence>
<feature type="transmembrane region" description="Helical" evidence="5">
    <location>
        <begin position="151"/>
        <end position="173"/>
    </location>
</feature>
<dbReference type="PRINTS" id="PR00237">
    <property type="entry name" value="GPCRRHODOPSN"/>
</dbReference>
<protein>
    <recommendedName>
        <fullName evidence="6">G-protein coupled receptors family 1 profile domain-containing protein</fullName>
    </recommendedName>
</protein>